<dbReference type="RefSeq" id="WP_036064678.1">
    <property type="nucleotide sequence ID" value="NZ_AODM01000058.1"/>
</dbReference>
<dbReference type="EMBL" id="AODM01000058">
    <property type="protein sequence ID" value="EUJ48674.1"/>
    <property type="molecule type" value="Genomic_DNA"/>
</dbReference>
<proteinExistence type="predicted"/>
<dbReference type="PATRIC" id="fig|1265822.4.peg.3466"/>
<sequence>MRQYEEWVPKIYFLKRRFIHELNGAIYVELRQKLEQLVSEGKAVDATNFNYSDTEKYKGNPTYIKYLC</sequence>
<gene>
    <name evidence="1" type="ORF">MCOL2_17052</name>
</gene>
<accession>W7D893</accession>
<evidence type="ECO:0000313" key="1">
    <source>
        <dbReference type="EMBL" id="EUJ48674.1"/>
    </source>
</evidence>
<comment type="caution">
    <text evidence="1">The sequence shown here is derived from an EMBL/GenBank/DDBJ whole genome shotgun (WGS) entry which is preliminary data.</text>
</comment>
<reference evidence="1 2" key="1">
    <citation type="submission" date="2012-12" db="EMBL/GenBank/DDBJ databases">
        <title>Novel taxa of Listeriaceae from agricultural environments in the United States.</title>
        <authorList>
            <person name="den Bakker H.C."/>
            <person name="Allred A."/>
            <person name="Warchocki S."/>
            <person name="Wright E.M."/>
            <person name="Burrell A."/>
            <person name="Nightingale K.K."/>
            <person name="Kephart D."/>
            <person name="Wiedmann M."/>
        </authorList>
    </citation>
    <scope>NUCLEOTIDE SEQUENCE [LARGE SCALE GENOMIC DNA]</scope>
    <source>
        <strain evidence="1 2">FSL S10-1203</strain>
    </source>
</reference>
<evidence type="ECO:0000313" key="2">
    <source>
        <dbReference type="Proteomes" id="UP000019241"/>
    </source>
</evidence>
<name>W7D893_9LIST</name>
<dbReference type="AlphaFoldDB" id="W7D893"/>
<protein>
    <submittedName>
        <fullName evidence="1">Uncharacterized protein</fullName>
    </submittedName>
</protein>
<dbReference type="Proteomes" id="UP000019241">
    <property type="component" value="Unassembled WGS sequence"/>
</dbReference>
<organism evidence="1 2">
    <name type="scientific">Listeria fleischmannii FSL S10-1203</name>
    <dbReference type="NCBI Taxonomy" id="1265822"/>
    <lineage>
        <taxon>Bacteria</taxon>
        <taxon>Bacillati</taxon>
        <taxon>Bacillota</taxon>
        <taxon>Bacilli</taxon>
        <taxon>Bacillales</taxon>
        <taxon>Listeriaceae</taxon>
        <taxon>Listeria</taxon>
    </lineage>
</organism>